<keyword evidence="7" id="KW-0808">Transferase</keyword>
<evidence type="ECO:0000256" key="7">
    <source>
        <dbReference type="ARBA" id="ARBA00022679"/>
    </source>
</evidence>
<comment type="function">
    <text evidence="2">This protein plays a role in synthesis of starch. It catalyzes the synthesis of the activated glycosyl donor, ADP-glucose from Glc-1-P and ATP.</text>
</comment>
<comment type="similarity">
    <text evidence="4">Belongs to the bacterial/plant glucose-1-phosphate adenylyltransferase family.</text>
</comment>
<comment type="caution">
    <text evidence="15">The sequence shown here is derived from an EMBL/GenBank/DDBJ whole genome shotgun (WGS) entry which is preliminary data.</text>
</comment>
<evidence type="ECO:0000256" key="6">
    <source>
        <dbReference type="ARBA" id="ARBA00022533"/>
    </source>
</evidence>
<dbReference type="Pfam" id="PF00483">
    <property type="entry name" value="NTP_transferase"/>
    <property type="match status" value="2"/>
</dbReference>
<keyword evidence="9" id="KW-0547">Nucleotide-binding</keyword>
<evidence type="ECO:0000256" key="1">
    <source>
        <dbReference type="ARBA" id="ARBA00000956"/>
    </source>
</evidence>
<dbReference type="InterPro" id="IPR029044">
    <property type="entry name" value="Nucleotide-diphossugar_trans"/>
</dbReference>
<evidence type="ECO:0000256" key="3">
    <source>
        <dbReference type="ARBA" id="ARBA00004727"/>
    </source>
</evidence>
<organism evidence="15 16">
    <name type="scientific">Carnegiea gigantea</name>
    <dbReference type="NCBI Taxonomy" id="171969"/>
    <lineage>
        <taxon>Eukaryota</taxon>
        <taxon>Viridiplantae</taxon>
        <taxon>Streptophyta</taxon>
        <taxon>Embryophyta</taxon>
        <taxon>Tracheophyta</taxon>
        <taxon>Spermatophyta</taxon>
        <taxon>Magnoliopsida</taxon>
        <taxon>eudicotyledons</taxon>
        <taxon>Gunneridae</taxon>
        <taxon>Pentapetalae</taxon>
        <taxon>Caryophyllales</taxon>
        <taxon>Cactineae</taxon>
        <taxon>Cactaceae</taxon>
        <taxon>Cactoideae</taxon>
        <taxon>Echinocereeae</taxon>
        <taxon>Carnegiea</taxon>
    </lineage>
</organism>
<dbReference type="PANTHER" id="PTHR43523">
    <property type="entry name" value="GLUCOSE-1-PHOSPHATE ADENYLYLTRANSFERASE-RELATED"/>
    <property type="match status" value="1"/>
</dbReference>
<dbReference type="InterPro" id="IPR011831">
    <property type="entry name" value="ADP-Glc_PPase"/>
</dbReference>
<evidence type="ECO:0000256" key="12">
    <source>
        <dbReference type="ARBA" id="ARBA00030817"/>
    </source>
</evidence>
<dbReference type="PANTHER" id="PTHR43523:SF12">
    <property type="entry name" value="GLUCOSE-1-PHOSPHATE ADENYLYLTRANSFERASE LARGE SUBUNIT 1, CHLOROPLASTIC-RELATED"/>
    <property type="match status" value="1"/>
</dbReference>
<keyword evidence="10" id="KW-0750">Starch biosynthesis</keyword>
<protein>
    <recommendedName>
        <fullName evidence="5">glucose-1-phosphate adenylyltransferase</fullName>
        <ecNumber evidence="5">2.7.7.27</ecNumber>
    </recommendedName>
    <alternativeName>
        <fullName evidence="13">ADP-glucose pyrophosphorylase</fullName>
    </alternativeName>
    <alternativeName>
        <fullName evidence="12">ADP-glucose synthase</fullName>
    </alternativeName>
    <alternativeName>
        <fullName evidence="11">Alpha-D-glucose-1-phosphate adenyl transferase</fullName>
    </alternativeName>
</protein>
<evidence type="ECO:0000256" key="5">
    <source>
        <dbReference type="ARBA" id="ARBA00012460"/>
    </source>
</evidence>
<proteinExistence type="inferred from homology"/>
<dbReference type="SUPFAM" id="SSF53448">
    <property type="entry name" value="Nucleotide-diphospho-sugar transferases"/>
    <property type="match status" value="2"/>
</dbReference>
<keyword evidence="8" id="KW-0548">Nucleotidyltransferase</keyword>
<evidence type="ECO:0000256" key="10">
    <source>
        <dbReference type="ARBA" id="ARBA00022922"/>
    </source>
</evidence>
<dbReference type="GO" id="GO:0005978">
    <property type="term" value="P:glycogen biosynthetic process"/>
    <property type="evidence" value="ECO:0007669"/>
    <property type="project" value="InterPro"/>
</dbReference>
<dbReference type="EC" id="2.7.7.27" evidence="5"/>
<gene>
    <name evidence="15" type="ORF">Cgig2_015460</name>
</gene>
<dbReference type="Proteomes" id="UP001153076">
    <property type="component" value="Unassembled WGS sequence"/>
</dbReference>
<feature type="domain" description="Nucleotidyl transferase" evidence="14">
    <location>
        <begin position="94"/>
        <end position="140"/>
    </location>
</feature>
<evidence type="ECO:0000256" key="13">
    <source>
        <dbReference type="ARBA" id="ARBA00032494"/>
    </source>
</evidence>
<evidence type="ECO:0000259" key="14">
    <source>
        <dbReference type="Pfam" id="PF00483"/>
    </source>
</evidence>
<keyword evidence="16" id="KW-1185">Reference proteome</keyword>
<dbReference type="EMBL" id="JAKOGI010000565">
    <property type="protein sequence ID" value="KAJ8433033.1"/>
    <property type="molecule type" value="Genomic_DNA"/>
</dbReference>
<dbReference type="OrthoDB" id="1669524at2759"/>
<evidence type="ECO:0000256" key="8">
    <source>
        <dbReference type="ARBA" id="ARBA00022695"/>
    </source>
</evidence>
<evidence type="ECO:0000256" key="9">
    <source>
        <dbReference type="ARBA" id="ARBA00022741"/>
    </source>
</evidence>
<dbReference type="InterPro" id="IPR005835">
    <property type="entry name" value="NTP_transferase_dom"/>
</dbReference>
<evidence type="ECO:0000256" key="2">
    <source>
        <dbReference type="ARBA" id="ARBA00002231"/>
    </source>
</evidence>
<comment type="catalytic activity">
    <reaction evidence="1">
        <text>alpha-D-glucose 1-phosphate + ATP + H(+) = ADP-alpha-D-glucose + diphosphate</text>
        <dbReference type="Rhea" id="RHEA:12120"/>
        <dbReference type="ChEBI" id="CHEBI:15378"/>
        <dbReference type="ChEBI" id="CHEBI:30616"/>
        <dbReference type="ChEBI" id="CHEBI:33019"/>
        <dbReference type="ChEBI" id="CHEBI:57498"/>
        <dbReference type="ChEBI" id="CHEBI:58601"/>
        <dbReference type="EC" id="2.7.7.27"/>
    </reaction>
</comment>
<comment type="pathway">
    <text evidence="3">Glycan biosynthesis; starch biosynthesis.</text>
</comment>
<keyword evidence="6" id="KW-0021">Allosteric enzyme</keyword>
<sequence length="230" mass="25135">MARGIHVAAPGRGCRVVKFGSKELMGMKLKSLHRQSKSVKLRGHVCMSVVTGIAAEVQPGASSQGKKDIKTVAAVILGGGAGTRLFPLTKRCAKPAGTADAVRQFCWLLEDQRSKDVEDVLILSGDHLYRMDYMDFVQLSNSSVLRPVPYSLISRDVAMTKFCFGYKDHWQSGADITISCIPMDDNRASDFGLMKIDETGRVLFFSEKPKGDDLKAMAALIPQSYTDLTA</sequence>
<dbReference type="AlphaFoldDB" id="A0A9Q1Q8N4"/>
<dbReference type="GO" id="GO:0019252">
    <property type="term" value="P:starch biosynthetic process"/>
    <property type="evidence" value="ECO:0007669"/>
    <property type="project" value="UniProtKB-KW"/>
</dbReference>
<evidence type="ECO:0000313" key="16">
    <source>
        <dbReference type="Proteomes" id="UP001153076"/>
    </source>
</evidence>
<evidence type="ECO:0000256" key="11">
    <source>
        <dbReference type="ARBA" id="ARBA00030645"/>
    </source>
</evidence>
<accession>A0A9Q1Q8N4</accession>
<evidence type="ECO:0000256" key="4">
    <source>
        <dbReference type="ARBA" id="ARBA00010443"/>
    </source>
</evidence>
<dbReference type="GO" id="GO:0008878">
    <property type="term" value="F:glucose-1-phosphate adenylyltransferase activity"/>
    <property type="evidence" value="ECO:0007669"/>
    <property type="project" value="UniProtKB-EC"/>
</dbReference>
<name>A0A9Q1Q8N4_9CARY</name>
<evidence type="ECO:0000313" key="15">
    <source>
        <dbReference type="EMBL" id="KAJ8433033.1"/>
    </source>
</evidence>
<reference evidence="15" key="1">
    <citation type="submission" date="2022-04" db="EMBL/GenBank/DDBJ databases">
        <title>Carnegiea gigantea Genome sequencing and assembly v2.</title>
        <authorList>
            <person name="Copetti D."/>
            <person name="Sanderson M.J."/>
            <person name="Burquez A."/>
            <person name="Wojciechowski M.F."/>
        </authorList>
    </citation>
    <scope>NUCLEOTIDE SEQUENCE</scope>
    <source>
        <strain evidence="15">SGP5-SGP5p</strain>
        <tissue evidence="15">Aerial part</tissue>
    </source>
</reference>
<dbReference type="GO" id="GO:0000166">
    <property type="term" value="F:nucleotide binding"/>
    <property type="evidence" value="ECO:0007669"/>
    <property type="project" value="UniProtKB-KW"/>
</dbReference>
<feature type="domain" description="Nucleotidyl transferase" evidence="14">
    <location>
        <begin position="167"/>
        <end position="217"/>
    </location>
</feature>
<dbReference type="Gene3D" id="3.90.550.10">
    <property type="entry name" value="Spore Coat Polysaccharide Biosynthesis Protein SpsA, Chain A"/>
    <property type="match status" value="2"/>
</dbReference>